<evidence type="ECO:0000313" key="8">
    <source>
        <dbReference type="Proteomes" id="UP001225316"/>
    </source>
</evidence>
<evidence type="ECO:0000313" key="7">
    <source>
        <dbReference type="EMBL" id="MDQ8206123.1"/>
    </source>
</evidence>
<keyword evidence="8" id="KW-1185">Reference proteome</keyword>
<dbReference type="Pfam" id="PF03631">
    <property type="entry name" value="Virul_fac_BrkB"/>
    <property type="match status" value="1"/>
</dbReference>
<evidence type="ECO:0000256" key="4">
    <source>
        <dbReference type="ARBA" id="ARBA00022989"/>
    </source>
</evidence>
<evidence type="ECO:0000256" key="2">
    <source>
        <dbReference type="ARBA" id="ARBA00022475"/>
    </source>
</evidence>
<reference evidence="7 8" key="1">
    <citation type="submission" date="2023-04" db="EMBL/GenBank/DDBJ databases">
        <title>A novel bacteria isolated from coastal sediment.</title>
        <authorList>
            <person name="Liu X.-J."/>
            <person name="Du Z.-J."/>
        </authorList>
    </citation>
    <scope>NUCLEOTIDE SEQUENCE [LARGE SCALE GENOMIC DNA]</scope>
    <source>
        <strain evidence="7 8">SDUM461003</strain>
    </source>
</reference>
<evidence type="ECO:0000256" key="1">
    <source>
        <dbReference type="ARBA" id="ARBA00004651"/>
    </source>
</evidence>
<dbReference type="InterPro" id="IPR017039">
    <property type="entry name" value="Virul_fac_BrkB"/>
</dbReference>
<evidence type="ECO:0000256" key="6">
    <source>
        <dbReference type="SAM" id="Phobius"/>
    </source>
</evidence>
<organism evidence="7 8">
    <name type="scientific">Thalassobacterium maritimum</name>
    <dbReference type="NCBI Taxonomy" id="3041265"/>
    <lineage>
        <taxon>Bacteria</taxon>
        <taxon>Pseudomonadati</taxon>
        <taxon>Verrucomicrobiota</taxon>
        <taxon>Opitutia</taxon>
        <taxon>Puniceicoccales</taxon>
        <taxon>Coraliomargaritaceae</taxon>
        <taxon>Thalassobacterium</taxon>
    </lineage>
</organism>
<proteinExistence type="predicted"/>
<keyword evidence="3 6" id="KW-0812">Transmembrane</keyword>
<dbReference type="Proteomes" id="UP001225316">
    <property type="component" value="Unassembled WGS sequence"/>
</dbReference>
<keyword evidence="2" id="KW-1003">Cell membrane</keyword>
<gene>
    <name evidence="7" type="ORF">QEH52_01280</name>
</gene>
<dbReference type="RefSeq" id="WP_308948116.1">
    <property type="nucleotide sequence ID" value="NZ_JARXHW010000002.1"/>
</dbReference>
<dbReference type="EMBL" id="JARXHW010000002">
    <property type="protein sequence ID" value="MDQ8206123.1"/>
    <property type="molecule type" value="Genomic_DNA"/>
</dbReference>
<feature type="transmembrane region" description="Helical" evidence="6">
    <location>
        <begin position="165"/>
        <end position="185"/>
    </location>
</feature>
<sequence>MQSKDQKSIADKARNRLEQVKSYTARAQALMRKDIWELEYLGRRTLRARMYHLLRILTLTGQGLKRNQLPMQSAALTFYSSIGIGPIIAFGIMISGFLIDRDIADPHSDPADSVVVKKITEIIAFAAPQVSVTVNEDNNGVTQTELAPELLELISHFSSVAKSGTVGVIGTVLLLFICLRVLTSIESSFNTLWGVEKGRNFTERIVTYWTFISLGALIGSASISLQVLTVFLRFAENLPFGTTITAVITFFLPLITLIMITLLLAAFLRFIPNTQVQWRPALLGSLLVVALLQIYKMLSFLYVQQVVSNNSLYGSVGIIVVLMLGLYVFWLLILLGGQVTYAVQNADFLTNENAWQNTSERARELISLTVLLIVMHRFQAGRPPVKTSELLKKLHIPSHILNTSINRLCAIGFLNRIEDSNAEEERDHAYQPGRPAENITLADFKQSIETFGNDEGSDIAATNTPAIRIYIDEVLALKHCPKSNMTLAELIRLQEPAS</sequence>
<dbReference type="PANTHER" id="PTHR30213:SF0">
    <property type="entry name" value="UPF0761 MEMBRANE PROTEIN YIHY"/>
    <property type="match status" value="1"/>
</dbReference>
<feature type="transmembrane region" description="Helical" evidence="6">
    <location>
        <begin position="280"/>
        <end position="303"/>
    </location>
</feature>
<feature type="transmembrane region" description="Helical" evidence="6">
    <location>
        <begin position="315"/>
        <end position="335"/>
    </location>
</feature>
<feature type="transmembrane region" description="Helical" evidence="6">
    <location>
        <begin position="76"/>
        <end position="99"/>
    </location>
</feature>
<evidence type="ECO:0000256" key="5">
    <source>
        <dbReference type="ARBA" id="ARBA00023136"/>
    </source>
</evidence>
<keyword evidence="5 6" id="KW-0472">Membrane</keyword>
<name>A0ABU1APM5_9BACT</name>
<dbReference type="NCBIfam" id="TIGR00765">
    <property type="entry name" value="yihY_not_rbn"/>
    <property type="match status" value="1"/>
</dbReference>
<evidence type="ECO:0000256" key="3">
    <source>
        <dbReference type="ARBA" id="ARBA00022692"/>
    </source>
</evidence>
<feature type="transmembrane region" description="Helical" evidence="6">
    <location>
        <begin position="244"/>
        <end position="268"/>
    </location>
</feature>
<comment type="caution">
    <text evidence="7">The sequence shown here is derived from an EMBL/GenBank/DDBJ whole genome shotgun (WGS) entry which is preliminary data.</text>
</comment>
<keyword evidence="4 6" id="KW-1133">Transmembrane helix</keyword>
<feature type="transmembrane region" description="Helical" evidence="6">
    <location>
        <begin position="206"/>
        <end position="232"/>
    </location>
</feature>
<dbReference type="PANTHER" id="PTHR30213">
    <property type="entry name" value="INNER MEMBRANE PROTEIN YHJD"/>
    <property type="match status" value="1"/>
</dbReference>
<accession>A0ABU1APM5</accession>
<protein>
    <submittedName>
        <fullName evidence="7">YihY/virulence factor BrkB family protein</fullName>
    </submittedName>
</protein>
<comment type="subcellular location">
    <subcellularLocation>
        <location evidence="1">Cell membrane</location>
        <topology evidence="1">Multi-pass membrane protein</topology>
    </subcellularLocation>
</comment>